<proteinExistence type="predicted"/>
<feature type="region of interest" description="Disordered" evidence="1">
    <location>
        <begin position="33"/>
        <end position="65"/>
    </location>
</feature>
<dbReference type="Proteomes" id="UP001582793">
    <property type="component" value="Unassembled WGS sequence"/>
</dbReference>
<reference evidence="2 3" key="1">
    <citation type="submission" date="2024-04" db="EMBL/GenBank/DDBJ databases">
        <title>Polymorphospora sp. isolated from Baiyangdian Lake in Xiong'an New Area.</title>
        <authorList>
            <person name="Zhang X."/>
            <person name="Liu J."/>
        </authorList>
    </citation>
    <scope>NUCLEOTIDE SEQUENCE [LARGE SCALE GENOMIC DNA]</scope>
    <source>
        <strain evidence="2 3">2-325</strain>
    </source>
</reference>
<name>A0ABV5CT56_9ACTN</name>
<dbReference type="EMBL" id="JBCGDC010000052">
    <property type="protein sequence ID" value="MFB6395187.1"/>
    <property type="molecule type" value="Genomic_DNA"/>
</dbReference>
<comment type="caution">
    <text evidence="2">The sequence shown here is derived from an EMBL/GenBank/DDBJ whole genome shotgun (WGS) entry which is preliminary data.</text>
</comment>
<accession>A0ABV5CT56</accession>
<sequence>MADGAAATEPARVRIDADDRTVEFGEDELVVLPEQTADDTDRGWGERPGSNDDRLLAERPPHYWD</sequence>
<feature type="compositionally biased region" description="Basic and acidic residues" evidence="1">
    <location>
        <begin position="39"/>
        <end position="65"/>
    </location>
</feature>
<dbReference type="RefSeq" id="WP_364211963.1">
    <property type="nucleotide sequence ID" value="NZ_JBCGDC010000052.1"/>
</dbReference>
<organism evidence="2 3">
    <name type="scientific">Polymorphospora lycopeni</name>
    <dbReference type="NCBI Taxonomy" id="3140240"/>
    <lineage>
        <taxon>Bacteria</taxon>
        <taxon>Bacillati</taxon>
        <taxon>Actinomycetota</taxon>
        <taxon>Actinomycetes</taxon>
        <taxon>Micromonosporales</taxon>
        <taxon>Micromonosporaceae</taxon>
        <taxon>Polymorphospora</taxon>
    </lineage>
</organism>
<evidence type="ECO:0000256" key="1">
    <source>
        <dbReference type="SAM" id="MobiDB-lite"/>
    </source>
</evidence>
<evidence type="ECO:0000313" key="3">
    <source>
        <dbReference type="Proteomes" id="UP001582793"/>
    </source>
</evidence>
<evidence type="ECO:0000313" key="2">
    <source>
        <dbReference type="EMBL" id="MFB6395187.1"/>
    </source>
</evidence>
<keyword evidence="3" id="KW-1185">Reference proteome</keyword>
<gene>
    <name evidence="2" type="ORF">AAFH96_19050</name>
</gene>
<protein>
    <submittedName>
        <fullName evidence="2">Uncharacterized protein</fullName>
    </submittedName>
</protein>